<dbReference type="Proteomes" id="UP001381693">
    <property type="component" value="Unassembled WGS sequence"/>
</dbReference>
<proteinExistence type="predicted"/>
<accession>A0AAN9ADB8</accession>
<evidence type="ECO:0000313" key="2">
    <source>
        <dbReference type="Proteomes" id="UP001381693"/>
    </source>
</evidence>
<reference evidence="1 2" key="1">
    <citation type="submission" date="2023-11" db="EMBL/GenBank/DDBJ databases">
        <title>Halocaridina rubra genome assembly.</title>
        <authorList>
            <person name="Smith C."/>
        </authorList>
    </citation>
    <scope>NUCLEOTIDE SEQUENCE [LARGE SCALE GENOMIC DNA]</scope>
    <source>
        <strain evidence="1">EP-1</strain>
        <tissue evidence="1">Whole</tissue>
    </source>
</reference>
<dbReference type="AlphaFoldDB" id="A0AAN9ADB8"/>
<sequence>MCEVQPRDIEELLSYFGKSTFRARESNATTDRILNKCLELWKLDYKCMVVPNPGGELCNSYPNKLIIPETEVAPEGLEPPDLCPLTLTSPSPMNLASPSLIPGTSAPSFSSVVVGGSSSSLSINGHPVGSPCLRKGSLPVDSTKSDCAVDTQSNAVKLRELILKAKFARCRARFPVPVILYKGNYISRSATLSGGPEMYGRSGIEYLFAASASNKTEEEDEDDEISQTNSDWQLFDRVRSQDIRLLKACNVGVIVDLMVEKKKVKFGM</sequence>
<gene>
    <name evidence="1" type="primary">MTMR14_1</name>
    <name evidence="1" type="ORF">SK128_014829</name>
</gene>
<dbReference type="PANTHER" id="PTHR13524:SF2">
    <property type="entry name" value="MYOTUBULARIN-RELATED PROTEIN 14"/>
    <property type="match status" value="1"/>
</dbReference>
<organism evidence="1 2">
    <name type="scientific">Halocaridina rubra</name>
    <name type="common">Hawaiian red shrimp</name>
    <dbReference type="NCBI Taxonomy" id="373956"/>
    <lineage>
        <taxon>Eukaryota</taxon>
        <taxon>Metazoa</taxon>
        <taxon>Ecdysozoa</taxon>
        <taxon>Arthropoda</taxon>
        <taxon>Crustacea</taxon>
        <taxon>Multicrustacea</taxon>
        <taxon>Malacostraca</taxon>
        <taxon>Eumalacostraca</taxon>
        <taxon>Eucarida</taxon>
        <taxon>Decapoda</taxon>
        <taxon>Pleocyemata</taxon>
        <taxon>Caridea</taxon>
        <taxon>Atyoidea</taxon>
        <taxon>Atyidae</taxon>
        <taxon>Halocaridina</taxon>
    </lineage>
</organism>
<evidence type="ECO:0000313" key="1">
    <source>
        <dbReference type="EMBL" id="KAK7083874.1"/>
    </source>
</evidence>
<protein>
    <submittedName>
        <fullName evidence="1">Myotubularin-related protein 14</fullName>
    </submittedName>
</protein>
<dbReference type="GO" id="GO:0004438">
    <property type="term" value="F:phosphatidylinositol-3-phosphate phosphatase activity"/>
    <property type="evidence" value="ECO:0007669"/>
    <property type="project" value="InterPro"/>
</dbReference>
<keyword evidence="2" id="KW-1185">Reference proteome</keyword>
<dbReference type="InterPro" id="IPR029021">
    <property type="entry name" value="Prot-tyrosine_phosphatase-like"/>
</dbReference>
<name>A0AAN9ADB8_HALRR</name>
<comment type="caution">
    <text evidence="1">The sequence shown here is derived from an EMBL/GenBank/DDBJ whole genome shotgun (WGS) entry which is preliminary data.</text>
</comment>
<dbReference type="InterPro" id="IPR039802">
    <property type="entry name" value="MTMR14"/>
</dbReference>
<dbReference type="PANTHER" id="PTHR13524">
    <property type="entry name" value="MYOTUBULARIN-RELATED"/>
    <property type="match status" value="1"/>
</dbReference>
<dbReference type="EMBL" id="JAXCGZ010002459">
    <property type="protein sequence ID" value="KAK7083874.1"/>
    <property type="molecule type" value="Genomic_DNA"/>
</dbReference>
<dbReference type="SUPFAM" id="SSF52799">
    <property type="entry name" value="(Phosphotyrosine protein) phosphatases II"/>
    <property type="match status" value="1"/>
</dbReference>